<reference evidence="4" key="3">
    <citation type="journal article" date="2017" name="Nature">
        <title>Genome sequence of the progenitor of the wheat D genome Aegilops tauschii.</title>
        <authorList>
            <person name="Luo M.C."/>
            <person name="Gu Y.Q."/>
            <person name="Puiu D."/>
            <person name="Wang H."/>
            <person name="Twardziok S.O."/>
            <person name="Deal K.R."/>
            <person name="Huo N."/>
            <person name="Zhu T."/>
            <person name="Wang L."/>
            <person name="Wang Y."/>
            <person name="McGuire P.E."/>
            <person name="Liu S."/>
            <person name="Long H."/>
            <person name="Ramasamy R.K."/>
            <person name="Rodriguez J.C."/>
            <person name="Van S.L."/>
            <person name="Yuan L."/>
            <person name="Wang Z."/>
            <person name="Xia Z."/>
            <person name="Xiao L."/>
            <person name="Anderson O.D."/>
            <person name="Ouyang S."/>
            <person name="Liang Y."/>
            <person name="Zimin A.V."/>
            <person name="Pertea G."/>
            <person name="Qi P."/>
            <person name="Bennetzen J.L."/>
            <person name="Dai X."/>
            <person name="Dawson M.W."/>
            <person name="Muller H.G."/>
            <person name="Kugler K."/>
            <person name="Rivarola-Duarte L."/>
            <person name="Spannagl M."/>
            <person name="Mayer K.F.X."/>
            <person name="Lu F.H."/>
            <person name="Bevan M.W."/>
            <person name="Leroy P."/>
            <person name="Li P."/>
            <person name="You F.M."/>
            <person name="Sun Q."/>
            <person name="Liu Z."/>
            <person name="Lyons E."/>
            <person name="Wicker T."/>
            <person name="Salzberg S.L."/>
            <person name="Devos K.M."/>
            <person name="Dvorak J."/>
        </authorList>
    </citation>
    <scope>NUCLEOTIDE SEQUENCE [LARGE SCALE GENOMIC DNA]</scope>
    <source>
        <strain evidence="4">cv. AL8/78</strain>
    </source>
</reference>
<dbReference type="InterPro" id="IPR015943">
    <property type="entry name" value="WD40/YVTN_repeat-like_dom_sf"/>
</dbReference>
<protein>
    <submittedName>
        <fullName evidence="4">Uncharacterized protein</fullName>
    </submittedName>
</protein>
<dbReference type="AlphaFoldDB" id="A0A453RNP2"/>
<name>A0A453RNP2_AEGTS</name>
<reference evidence="4" key="5">
    <citation type="journal article" date="2021" name="G3 (Bethesda)">
        <title>Aegilops tauschii genome assembly Aet v5.0 features greater sequence contiguity and improved annotation.</title>
        <authorList>
            <person name="Wang L."/>
            <person name="Zhu T."/>
            <person name="Rodriguez J.C."/>
            <person name="Deal K.R."/>
            <person name="Dubcovsky J."/>
            <person name="McGuire P.E."/>
            <person name="Lux T."/>
            <person name="Spannagl M."/>
            <person name="Mayer K.F.X."/>
            <person name="Baldrich P."/>
            <person name="Meyers B.C."/>
            <person name="Huo N."/>
            <person name="Gu Y.Q."/>
            <person name="Zhou H."/>
            <person name="Devos K.M."/>
            <person name="Bennetzen J.L."/>
            <person name="Unver T."/>
            <person name="Budak H."/>
            <person name="Gulick P.J."/>
            <person name="Galiba G."/>
            <person name="Kalapos B."/>
            <person name="Nelson D.R."/>
            <person name="Li P."/>
            <person name="You F.M."/>
            <person name="Luo M.C."/>
            <person name="Dvorak J."/>
        </authorList>
    </citation>
    <scope>NUCLEOTIDE SEQUENCE [LARGE SCALE GENOMIC DNA]</scope>
    <source>
        <strain evidence="4">cv. AL8/78</strain>
    </source>
</reference>
<dbReference type="InterPro" id="IPR036322">
    <property type="entry name" value="WD40_repeat_dom_sf"/>
</dbReference>
<dbReference type="InterPro" id="IPR001680">
    <property type="entry name" value="WD40_rpt"/>
</dbReference>
<dbReference type="Gramene" id="AET7Gv20649000.59">
    <property type="protein sequence ID" value="AET7Gv20649000.59"/>
    <property type="gene ID" value="AET7Gv20649000"/>
</dbReference>
<evidence type="ECO:0000256" key="3">
    <source>
        <dbReference type="PROSITE-ProRule" id="PRU00221"/>
    </source>
</evidence>
<dbReference type="SUPFAM" id="SSF50978">
    <property type="entry name" value="WD40 repeat-like"/>
    <property type="match status" value="1"/>
</dbReference>
<accession>A0A453RNP2</accession>
<dbReference type="PANTHER" id="PTHR19876:SF72">
    <property type="entry name" value="COATOMER WD ASSOCIATED REGION DOMAIN-CONTAINING PROTEIN"/>
    <property type="match status" value="1"/>
</dbReference>
<evidence type="ECO:0000313" key="5">
    <source>
        <dbReference type="Proteomes" id="UP000015105"/>
    </source>
</evidence>
<proteinExistence type="predicted"/>
<dbReference type="GO" id="GO:0006890">
    <property type="term" value="P:retrograde vesicle-mediated transport, Golgi to endoplasmic reticulum"/>
    <property type="evidence" value="ECO:0007669"/>
    <property type="project" value="TreeGrafter"/>
</dbReference>
<dbReference type="EnsemblPlants" id="AET7Gv20649000.59">
    <property type="protein sequence ID" value="AET7Gv20649000.59"/>
    <property type="gene ID" value="AET7Gv20649000"/>
</dbReference>
<keyword evidence="1 3" id="KW-0853">WD repeat</keyword>
<dbReference type="GO" id="GO:0006888">
    <property type="term" value="P:endoplasmic reticulum to Golgi vesicle-mediated transport"/>
    <property type="evidence" value="ECO:0007669"/>
    <property type="project" value="TreeGrafter"/>
</dbReference>
<dbReference type="PROSITE" id="PS50082">
    <property type="entry name" value="WD_REPEATS_2"/>
    <property type="match status" value="1"/>
</dbReference>
<dbReference type="Gene3D" id="2.130.10.10">
    <property type="entry name" value="YVTN repeat-like/Quinoprotein amine dehydrogenase"/>
    <property type="match status" value="1"/>
</dbReference>
<sequence>MEEKACVHTMEAFVSPVTSVIALADSPYLITGSKDGSVHFWSSGEFSDFCMVPRLERIVNFGSGGAIWGLGRFMGSRRIVIGQEYTVSIMAIDNEDQNAVMFETKHISLMR</sequence>
<dbReference type="Pfam" id="PF00400">
    <property type="entry name" value="WD40"/>
    <property type="match status" value="1"/>
</dbReference>
<reference evidence="5" key="2">
    <citation type="journal article" date="2017" name="Nat. Plants">
        <title>The Aegilops tauschii genome reveals multiple impacts of transposons.</title>
        <authorList>
            <person name="Zhao G."/>
            <person name="Zou C."/>
            <person name="Li K."/>
            <person name="Wang K."/>
            <person name="Li T."/>
            <person name="Gao L."/>
            <person name="Zhang X."/>
            <person name="Wang H."/>
            <person name="Yang Z."/>
            <person name="Liu X."/>
            <person name="Jiang W."/>
            <person name="Mao L."/>
            <person name="Kong X."/>
            <person name="Jiao Y."/>
            <person name="Jia J."/>
        </authorList>
    </citation>
    <scope>NUCLEOTIDE SEQUENCE [LARGE SCALE GENOMIC DNA]</scope>
    <source>
        <strain evidence="5">cv. AL8/78</strain>
    </source>
</reference>
<dbReference type="PANTHER" id="PTHR19876">
    <property type="entry name" value="COATOMER"/>
    <property type="match status" value="1"/>
</dbReference>
<organism evidence="4 5">
    <name type="scientific">Aegilops tauschii subsp. strangulata</name>
    <name type="common">Goatgrass</name>
    <dbReference type="NCBI Taxonomy" id="200361"/>
    <lineage>
        <taxon>Eukaryota</taxon>
        <taxon>Viridiplantae</taxon>
        <taxon>Streptophyta</taxon>
        <taxon>Embryophyta</taxon>
        <taxon>Tracheophyta</taxon>
        <taxon>Spermatophyta</taxon>
        <taxon>Magnoliopsida</taxon>
        <taxon>Liliopsida</taxon>
        <taxon>Poales</taxon>
        <taxon>Poaceae</taxon>
        <taxon>BOP clade</taxon>
        <taxon>Pooideae</taxon>
        <taxon>Triticodae</taxon>
        <taxon>Triticeae</taxon>
        <taxon>Triticinae</taxon>
        <taxon>Aegilops</taxon>
    </lineage>
</organism>
<evidence type="ECO:0000256" key="2">
    <source>
        <dbReference type="ARBA" id="ARBA00022737"/>
    </source>
</evidence>
<reference evidence="5" key="1">
    <citation type="journal article" date="2014" name="Science">
        <title>Ancient hybridizations among the ancestral genomes of bread wheat.</title>
        <authorList>
            <consortium name="International Wheat Genome Sequencing Consortium,"/>
            <person name="Marcussen T."/>
            <person name="Sandve S.R."/>
            <person name="Heier L."/>
            <person name="Spannagl M."/>
            <person name="Pfeifer M."/>
            <person name="Jakobsen K.S."/>
            <person name="Wulff B.B."/>
            <person name="Steuernagel B."/>
            <person name="Mayer K.F."/>
            <person name="Olsen O.A."/>
        </authorList>
    </citation>
    <scope>NUCLEOTIDE SEQUENCE [LARGE SCALE GENOMIC DNA]</scope>
    <source>
        <strain evidence="5">cv. AL8/78</strain>
    </source>
</reference>
<dbReference type="InterPro" id="IPR050844">
    <property type="entry name" value="Coatomer_complex_subunit"/>
</dbReference>
<dbReference type="Proteomes" id="UP000015105">
    <property type="component" value="Chromosome 7D"/>
</dbReference>
<feature type="repeat" description="WD" evidence="3">
    <location>
        <begin position="10"/>
        <end position="42"/>
    </location>
</feature>
<dbReference type="GO" id="GO:0006891">
    <property type="term" value="P:intra-Golgi vesicle-mediated transport"/>
    <property type="evidence" value="ECO:0007669"/>
    <property type="project" value="TreeGrafter"/>
</dbReference>
<keyword evidence="5" id="KW-1185">Reference proteome</keyword>
<dbReference type="SMART" id="SM00320">
    <property type="entry name" value="WD40"/>
    <property type="match status" value="1"/>
</dbReference>
<evidence type="ECO:0000256" key="1">
    <source>
        <dbReference type="ARBA" id="ARBA00022574"/>
    </source>
</evidence>
<keyword evidence="2" id="KW-0677">Repeat</keyword>
<reference evidence="4" key="4">
    <citation type="submission" date="2019-03" db="UniProtKB">
        <authorList>
            <consortium name="EnsemblPlants"/>
        </authorList>
    </citation>
    <scope>IDENTIFICATION</scope>
</reference>
<evidence type="ECO:0000313" key="4">
    <source>
        <dbReference type="EnsemblPlants" id="AET7Gv20649000.59"/>
    </source>
</evidence>
<dbReference type="GO" id="GO:0030126">
    <property type="term" value="C:COPI vesicle coat"/>
    <property type="evidence" value="ECO:0007669"/>
    <property type="project" value="TreeGrafter"/>
</dbReference>
<dbReference type="GO" id="GO:0006886">
    <property type="term" value="P:intracellular protein transport"/>
    <property type="evidence" value="ECO:0007669"/>
    <property type="project" value="TreeGrafter"/>
</dbReference>